<accession>A0A8A2U785</accession>
<reference evidence="1 2" key="1">
    <citation type="journal article" date="2006" name="Int. J. Syst. Evol. Microbiol.">
        <title>Haloterrigena longa sp. nov. and Haloterrigena limicola sp. nov., extremely halophilic archaea isolated from a salt lake.</title>
        <authorList>
            <person name="Cui H.L."/>
            <person name="Tohty D."/>
            <person name="Zhou P.J."/>
            <person name="Liu S.J."/>
        </authorList>
    </citation>
    <scope>NUCLEOTIDE SEQUENCE [LARGE SCALE GENOMIC DNA]</scope>
    <source>
        <strain evidence="1 2">ABH32</strain>
    </source>
</reference>
<dbReference type="EMBL" id="CP071463">
    <property type="protein sequence ID" value="QSW84504.1"/>
    <property type="molecule type" value="Genomic_DNA"/>
</dbReference>
<dbReference type="InterPro" id="IPR002753">
    <property type="entry name" value="UPF0058"/>
</dbReference>
<evidence type="ECO:0000313" key="1">
    <source>
        <dbReference type="EMBL" id="QSW84504.1"/>
    </source>
</evidence>
<name>A0A8A2U785_9EURY</name>
<organism evidence="1 2">
    <name type="scientific">Natrinema longum</name>
    <dbReference type="NCBI Taxonomy" id="370324"/>
    <lineage>
        <taxon>Archaea</taxon>
        <taxon>Methanobacteriati</taxon>
        <taxon>Methanobacteriota</taxon>
        <taxon>Stenosarchaea group</taxon>
        <taxon>Halobacteria</taxon>
        <taxon>Halobacteriales</taxon>
        <taxon>Natrialbaceae</taxon>
        <taxon>Natrinema</taxon>
    </lineage>
</organism>
<dbReference type="RefSeq" id="WP_207269737.1">
    <property type="nucleotide sequence ID" value="NZ_CP071463.1"/>
</dbReference>
<evidence type="ECO:0000313" key="2">
    <source>
        <dbReference type="Proteomes" id="UP000663191"/>
    </source>
</evidence>
<dbReference type="OrthoDB" id="177623at2157"/>
<dbReference type="AlphaFoldDB" id="A0A8A2U785"/>
<proteinExistence type="predicted"/>
<dbReference type="KEGG" id="hlo:J0X27_13750"/>
<gene>
    <name evidence="1" type="ORF">J0X27_13750</name>
</gene>
<dbReference type="Pfam" id="PF01893">
    <property type="entry name" value="UPF0058"/>
    <property type="match status" value="1"/>
</dbReference>
<keyword evidence="2" id="KW-1185">Reference proteome</keyword>
<dbReference type="InterPro" id="IPR036519">
    <property type="entry name" value="UPF0058_sf"/>
</dbReference>
<dbReference type="GeneID" id="63184828"/>
<dbReference type="Gene3D" id="1.20.1270.110">
    <property type="entry name" value="Uncharacterised protein family UPF0058"/>
    <property type="match status" value="1"/>
</dbReference>
<dbReference type="Proteomes" id="UP000663191">
    <property type="component" value="Chromosome"/>
</dbReference>
<dbReference type="SUPFAM" id="SSF140371">
    <property type="entry name" value="Vng1086c-like"/>
    <property type="match status" value="1"/>
</dbReference>
<protein>
    <submittedName>
        <fullName evidence="1">UPF0058 family protein</fullName>
    </submittedName>
</protein>
<sequence>MKSQEHIHLHALLFEVRRDLEQEGTVPPGAFDTYDEQPVRPTHIHKGKEAHKNGIKLLLKGIRRSIQKHPPPENAPPT</sequence>